<evidence type="ECO:0000313" key="3">
    <source>
        <dbReference type="Proteomes" id="UP000622648"/>
    </source>
</evidence>
<protein>
    <submittedName>
        <fullName evidence="2">MaoC family dehydratase</fullName>
    </submittedName>
</protein>
<keyword evidence="3" id="KW-1185">Reference proteome</keyword>
<dbReference type="Gene3D" id="3.10.129.10">
    <property type="entry name" value="Hotdog Thioesterase"/>
    <property type="match status" value="1"/>
</dbReference>
<dbReference type="EMBL" id="BMJO01000002">
    <property type="protein sequence ID" value="GGE49842.1"/>
    <property type="molecule type" value="Genomic_DNA"/>
</dbReference>
<name>A0ABQ1SN36_9SPHI</name>
<evidence type="ECO:0000259" key="1">
    <source>
        <dbReference type="Pfam" id="PF01575"/>
    </source>
</evidence>
<evidence type="ECO:0000313" key="2">
    <source>
        <dbReference type="EMBL" id="GGE49842.1"/>
    </source>
</evidence>
<dbReference type="Pfam" id="PF01575">
    <property type="entry name" value="MaoC_dehydratas"/>
    <property type="match status" value="1"/>
</dbReference>
<dbReference type="PANTHER" id="PTHR43664">
    <property type="entry name" value="MONOAMINE OXIDASE-RELATED"/>
    <property type="match status" value="1"/>
</dbReference>
<proteinExistence type="predicted"/>
<feature type="domain" description="MaoC-like" evidence="1">
    <location>
        <begin position="37"/>
        <end position="144"/>
    </location>
</feature>
<dbReference type="InterPro" id="IPR002539">
    <property type="entry name" value="MaoC-like_dom"/>
</dbReference>
<reference evidence="3" key="1">
    <citation type="journal article" date="2019" name="Int. J. Syst. Evol. Microbiol.">
        <title>The Global Catalogue of Microorganisms (GCM) 10K type strain sequencing project: providing services to taxonomists for standard genome sequencing and annotation.</title>
        <authorList>
            <consortium name="The Broad Institute Genomics Platform"/>
            <consortium name="The Broad Institute Genome Sequencing Center for Infectious Disease"/>
            <person name="Wu L."/>
            <person name="Ma J."/>
        </authorList>
    </citation>
    <scope>NUCLEOTIDE SEQUENCE [LARGE SCALE GENOMIC DNA]</scope>
    <source>
        <strain evidence="3">CGMCC 1.15644</strain>
    </source>
</reference>
<dbReference type="PANTHER" id="PTHR43664:SF1">
    <property type="entry name" value="BETA-METHYLMALYL-COA DEHYDRATASE"/>
    <property type="match status" value="1"/>
</dbReference>
<comment type="caution">
    <text evidence="2">The sequence shown here is derived from an EMBL/GenBank/DDBJ whole genome shotgun (WGS) entry which is preliminary data.</text>
</comment>
<accession>A0ABQ1SN36</accession>
<sequence>MLRFEEESKTRNDGIIIKKNKMYFKSTFFEDYQLEDKRVTLGRTITETDFVVHAGHTGDFFPHHMDAEWCATQPFKQRIAHGTMIFSIGIGLTASEINPEAMSKGYDKLRFVKPVFIGDTIHSEITISEKGESKRPEYGTVTEHVEIINQYGEVVLVCDHLLVVKKVH</sequence>
<gene>
    <name evidence="2" type="ORF">GCM10011413_15040</name>
</gene>
<dbReference type="InterPro" id="IPR052342">
    <property type="entry name" value="MCH/BMMD"/>
</dbReference>
<organism evidence="2 3">
    <name type="scientific">Pedobacter psychrotolerans</name>
    <dbReference type="NCBI Taxonomy" id="1843235"/>
    <lineage>
        <taxon>Bacteria</taxon>
        <taxon>Pseudomonadati</taxon>
        <taxon>Bacteroidota</taxon>
        <taxon>Sphingobacteriia</taxon>
        <taxon>Sphingobacteriales</taxon>
        <taxon>Sphingobacteriaceae</taxon>
        <taxon>Pedobacter</taxon>
    </lineage>
</organism>
<dbReference type="InterPro" id="IPR029069">
    <property type="entry name" value="HotDog_dom_sf"/>
</dbReference>
<dbReference type="Proteomes" id="UP000622648">
    <property type="component" value="Unassembled WGS sequence"/>
</dbReference>
<dbReference type="SUPFAM" id="SSF54637">
    <property type="entry name" value="Thioesterase/thiol ester dehydrase-isomerase"/>
    <property type="match status" value="1"/>
</dbReference>